<evidence type="ECO:0000256" key="2">
    <source>
        <dbReference type="ARBA" id="ARBA00022723"/>
    </source>
</evidence>
<dbReference type="Gene3D" id="3.30.70.360">
    <property type="match status" value="1"/>
</dbReference>
<dbReference type="GO" id="GO:0046872">
    <property type="term" value="F:metal ion binding"/>
    <property type="evidence" value="ECO:0007669"/>
    <property type="project" value="UniProtKB-KW"/>
</dbReference>
<gene>
    <name evidence="8" type="ORF">JI62_13755</name>
</gene>
<dbReference type="SUPFAM" id="SSF55031">
    <property type="entry name" value="Bacterial exopeptidase dimerisation domain"/>
    <property type="match status" value="1"/>
</dbReference>
<dbReference type="PIRSF" id="PIRSF037238">
    <property type="entry name" value="Carboxypeptidase_G2"/>
    <property type="match status" value="1"/>
</dbReference>
<comment type="caution">
    <text evidence="8">The sequence shown here is derived from an EMBL/GenBank/DDBJ whole genome shotgun (WGS) entry which is preliminary data.</text>
</comment>
<evidence type="ECO:0000259" key="7">
    <source>
        <dbReference type="Pfam" id="PF07687"/>
    </source>
</evidence>
<accession>A0A246RX59</accession>
<feature type="active site" evidence="6">
    <location>
        <position position="84"/>
    </location>
</feature>
<dbReference type="EMBL" id="JPUA01000034">
    <property type="protein sequence ID" value="OWV28731.1"/>
    <property type="molecule type" value="Genomic_DNA"/>
</dbReference>
<name>A0A246RX59_9GAMM</name>
<dbReference type="Pfam" id="PF07687">
    <property type="entry name" value="M20_dimer"/>
    <property type="match status" value="1"/>
</dbReference>
<evidence type="ECO:0000313" key="8">
    <source>
        <dbReference type="EMBL" id="OWV28731.1"/>
    </source>
</evidence>
<dbReference type="GO" id="GO:0016787">
    <property type="term" value="F:hydrolase activity"/>
    <property type="evidence" value="ECO:0007669"/>
    <property type="project" value="UniProtKB-KW"/>
</dbReference>
<sequence>MNTLHAYLQEHQRSILDDIEALVRAESPSHDKAAVDACGQLLRQLFQERLQCQAETFPQTEKGDHLGFTLGEGDRQILILGHFDTVWDIGRLAIRCEKDKFYGPGILDMKAGIVQAIWAVKALVELDALPNARIRFLCTSDEELGSPTSRQRIETESMASDVVLVVEPATANGSALKTARKGSGRFYMHITGKAAHAGNNPEEGVSAIEELSHQVQYLHSLADARLGTTVNVGMVRGGGPLNVVPEKAELGIDVRVTTLEEAERLYNAIYQSTPFHPSVTLTVSGDMTRPPMERTHATARLFELAQHAAGEFGIELTEASVGGGSDGNFAAAKGIPTLDGLGATGAAPHAEYEHIEIASIVPRAAILAALIREV</sequence>
<keyword evidence="2" id="KW-0479">Metal-binding</keyword>
<dbReference type="Proteomes" id="UP000197334">
    <property type="component" value="Unassembled WGS sequence"/>
</dbReference>
<feature type="domain" description="Peptidase M20 dimerisation" evidence="7">
    <location>
        <begin position="178"/>
        <end position="269"/>
    </location>
</feature>
<dbReference type="RefSeq" id="WP_088700719.1">
    <property type="nucleotide sequence ID" value="NZ_JPUA01000034.1"/>
</dbReference>
<protein>
    <submittedName>
        <fullName evidence="8">Peptidase M20</fullName>
    </submittedName>
</protein>
<evidence type="ECO:0000256" key="6">
    <source>
        <dbReference type="PIRSR" id="PIRSR037238-1"/>
    </source>
</evidence>
<evidence type="ECO:0000313" key="9">
    <source>
        <dbReference type="Proteomes" id="UP000197334"/>
    </source>
</evidence>
<keyword evidence="4" id="KW-0862">Zinc</keyword>
<dbReference type="PANTHER" id="PTHR43808:SF9">
    <property type="entry name" value="BLL0789 PROTEIN"/>
    <property type="match status" value="1"/>
</dbReference>
<evidence type="ECO:0000256" key="3">
    <source>
        <dbReference type="ARBA" id="ARBA00022801"/>
    </source>
</evidence>
<dbReference type="InterPro" id="IPR001261">
    <property type="entry name" value="ArgE/DapE_CS"/>
</dbReference>
<dbReference type="InterPro" id="IPR017150">
    <property type="entry name" value="Pept_M20_glutamate_carboxypep"/>
</dbReference>
<dbReference type="Pfam" id="PF01546">
    <property type="entry name" value="Peptidase_M20"/>
    <property type="match status" value="1"/>
</dbReference>
<dbReference type="InterPro" id="IPR002933">
    <property type="entry name" value="Peptidase_M20"/>
</dbReference>
<keyword evidence="3" id="KW-0378">Hydrolase</keyword>
<feature type="active site" description="Proton acceptor" evidence="6">
    <location>
        <position position="142"/>
    </location>
</feature>
<dbReference type="PANTHER" id="PTHR43808">
    <property type="entry name" value="ACETYLORNITHINE DEACETYLASE"/>
    <property type="match status" value="1"/>
</dbReference>
<dbReference type="AlphaFoldDB" id="A0A246RX59"/>
<dbReference type="CDD" id="cd03885">
    <property type="entry name" value="M20_CPDG2"/>
    <property type="match status" value="1"/>
</dbReference>
<dbReference type="InterPro" id="IPR036264">
    <property type="entry name" value="Bact_exopeptidase_dim_dom"/>
</dbReference>
<dbReference type="InterPro" id="IPR050072">
    <property type="entry name" value="Peptidase_M20A"/>
</dbReference>
<evidence type="ECO:0000256" key="1">
    <source>
        <dbReference type="ARBA" id="ARBA00001947"/>
    </source>
</evidence>
<dbReference type="PROSITE" id="PS00758">
    <property type="entry name" value="ARGE_DAPE_CPG2_1"/>
    <property type="match status" value="1"/>
</dbReference>
<keyword evidence="9" id="KW-1185">Reference proteome</keyword>
<dbReference type="Gene3D" id="3.40.630.10">
    <property type="entry name" value="Zn peptidases"/>
    <property type="match status" value="1"/>
</dbReference>
<dbReference type="SUPFAM" id="SSF53187">
    <property type="entry name" value="Zn-dependent exopeptidases"/>
    <property type="match status" value="1"/>
</dbReference>
<comment type="cofactor">
    <cofactor evidence="1">
        <name>Zn(2+)</name>
        <dbReference type="ChEBI" id="CHEBI:29105"/>
    </cofactor>
</comment>
<evidence type="ECO:0000256" key="4">
    <source>
        <dbReference type="ARBA" id="ARBA00022833"/>
    </source>
</evidence>
<dbReference type="InterPro" id="IPR011650">
    <property type="entry name" value="Peptidase_M20_dimer"/>
</dbReference>
<reference evidence="8 9" key="1">
    <citation type="submission" date="2014-08" db="EMBL/GenBank/DDBJ databases">
        <title>Draft genome sequence of a novel L-asparaginase producing marine bacterium, Halomonas campaniensis.</title>
        <authorList>
            <person name="Sundarakrishnan B."/>
            <person name="Moushumi Priya A."/>
            <person name="Raman G."/>
            <person name="Sakthivel N."/>
            <person name="Park S."/>
            <person name="Jayachandran S."/>
        </authorList>
    </citation>
    <scope>NUCLEOTIDE SEQUENCE [LARGE SCALE GENOMIC DNA]</scope>
    <source>
        <strain evidence="8 9">SK03</strain>
    </source>
</reference>
<keyword evidence="5" id="KW-0170">Cobalt</keyword>
<proteinExistence type="predicted"/>
<organism evidence="8 9">
    <name type="scientific">Halomonas campaniensis</name>
    <dbReference type="NCBI Taxonomy" id="213554"/>
    <lineage>
        <taxon>Bacteria</taxon>
        <taxon>Pseudomonadati</taxon>
        <taxon>Pseudomonadota</taxon>
        <taxon>Gammaproteobacteria</taxon>
        <taxon>Oceanospirillales</taxon>
        <taxon>Halomonadaceae</taxon>
        <taxon>Halomonas</taxon>
    </lineage>
</organism>
<evidence type="ECO:0000256" key="5">
    <source>
        <dbReference type="ARBA" id="ARBA00023285"/>
    </source>
</evidence>
<dbReference type="OrthoDB" id="9776600at2"/>